<dbReference type="SUPFAM" id="SSF54637">
    <property type="entry name" value="Thioesterase/thiol ester dehydrase-isomerase"/>
    <property type="match status" value="1"/>
</dbReference>
<evidence type="ECO:0000313" key="3">
    <source>
        <dbReference type="Proteomes" id="UP000198677"/>
    </source>
</evidence>
<feature type="domain" description="A-factor biosynthesis hotdog" evidence="1">
    <location>
        <begin position="130"/>
        <end position="254"/>
    </location>
</feature>
<protein>
    <submittedName>
        <fullName evidence="2">A-factor biosynthesis hotdog domain-containing protein</fullName>
    </submittedName>
</protein>
<sequence length="267" mass="29457">MLLIEVFRQVAIYYAHTFAGADRSQKFIFGSADFEIIDRETFRIGTCPGHCTIIAEVVNEKTRDGVVTGLTLEMTAYIEGKVAAREAMAYQWMPAEVWTRIRCRGRNSLGLPDMHEIPNATPVARMRPGAVGRHNPRNAILANPTFDTAEISAVTVIDTNHPSLFDHALDHVPGMLQFEAARQIAMAAANASLGLDTNRMVMHQLEISFEKFGEFELETIAHAVVETDPDGKGAVIAAIRITQGDEAIATGRVHLQVMPVDIWTMVQ</sequence>
<proteinExistence type="predicted"/>
<dbReference type="EMBL" id="FOAW01000043">
    <property type="protein sequence ID" value="SEM47503.1"/>
    <property type="molecule type" value="Genomic_DNA"/>
</dbReference>
<keyword evidence="3" id="KW-1185">Reference proteome</keyword>
<dbReference type="InterPro" id="IPR029069">
    <property type="entry name" value="HotDog_dom_sf"/>
</dbReference>
<evidence type="ECO:0000259" key="1">
    <source>
        <dbReference type="Pfam" id="PF03756"/>
    </source>
</evidence>
<dbReference type="Proteomes" id="UP000198677">
    <property type="component" value="Unassembled WGS sequence"/>
</dbReference>
<name>A0A1H7YNG8_9NOCA</name>
<dbReference type="InterPro" id="IPR005509">
    <property type="entry name" value="AfsA_hotdog_dom"/>
</dbReference>
<gene>
    <name evidence="2" type="ORF">SAMN05444583_1433</name>
</gene>
<organism evidence="2 3">
    <name type="scientific">Rhodococcus maanshanensis</name>
    <dbReference type="NCBI Taxonomy" id="183556"/>
    <lineage>
        <taxon>Bacteria</taxon>
        <taxon>Bacillati</taxon>
        <taxon>Actinomycetota</taxon>
        <taxon>Actinomycetes</taxon>
        <taxon>Mycobacteriales</taxon>
        <taxon>Nocardiaceae</taxon>
        <taxon>Rhodococcus</taxon>
    </lineage>
</organism>
<dbReference type="OrthoDB" id="7838374at2"/>
<dbReference type="Pfam" id="PF03756">
    <property type="entry name" value="AfsA"/>
    <property type="match status" value="2"/>
</dbReference>
<dbReference type="AlphaFoldDB" id="A0A1H7YNG8"/>
<accession>A0A1H7YNG8</accession>
<reference evidence="3" key="1">
    <citation type="submission" date="2016-10" db="EMBL/GenBank/DDBJ databases">
        <authorList>
            <person name="Varghese N."/>
            <person name="Submissions S."/>
        </authorList>
    </citation>
    <scope>NUCLEOTIDE SEQUENCE [LARGE SCALE GENOMIC DNA]</scope>
    <source>
        <strain evidence="3">DSM 44675</strain>
    </source>
</reference>
<evidence type="ECO:0000313" key="2">
    <source>
        <dbReference type="EMBL" id="SEM47503.1"/>
    </source>
</evidence>
<feature type="domain" description="A-factor biosynthesis hotdog" evidence="1">
    <location>
        <begin position="1"/>
        <end position="88"/>
    </location>
</feature>